<dbReference type="GO" id="GO:0008253">
    <property type="term" value="F:5'-nucleotidase activity"/>
    <property type="evidence" value="ECO:0007669"/>
    <property type="project" value="InterPro"/>
</dbReference>
<evidence type="ECO:0000313" key="2">
    <source>
        <dbReference type="Proteomes" id="UP000295729"/>
    </source>
</evidence>
<keyword evidence="2" id="KW-1185">Reference proteome</keyword>
<dbReference type="InterPro" id="IPR041492">
    <property type="entry name" value="HAD_2"/>
</dbReference>
<dbReference type="NCBIfam" id="TIGR01509">
    <property type="entry name" value="HAD-SF-IA-v3"/>
    <property type="match status" value="1"/>
</dbReference>
<keyword evidence="1" id="KW-0378">Hydrolase</keyword>
<dbReference type="RefSeq" id="WP_133559707.1">
    <property type="nucleotide sequence ID" value="NZ_SNZA01000001.1"/>
</dbReference>
<dbReference type="InterPro" id="IPR006439">
    <property type="entry name" value="HAD-SF_hydro_IA"/>
</dbReference>
<dbReference type="NCBIfam" id="NF006976">
    <property type="entry name" value="PRK09449.1"/>
    <property type="match status" value="1"/>
</dbReference>
<dbReference type="InterPro" id="IPR023214">
    <property type="entry name" value="HAD_sf"/>
</dbReference>
<dbReference type="OrthoDB" id="148966at2"/>
<evidence type="ECO:0000313" key="1">
    <source>
        <dbReference type="EMBL" id="TDR15072.1"/>
    </source>
</evidence>
<proteinExistence type="predicted"/>
<dbReference type="SFLD" id="SFLDG01129">
    <property type="entry name" value="C1.5:_HAD__Beta-PGM__Phosphata"/>
    <property type="match status" value="1"/>
</dbReference>
<dbReference type="SUPFAM" id="SSF56784">
    <property type="entry name" value="HAD-like"/>
    <property type="match status" value="1"/>
</dbReference>
<dbReference type="Gene3D" id="1.10.150.240">
    <property type="entry name" value="Putative phosphatase, domain 2"/>
    <property type="match status" value="1"/>
</dbReference>
<name>A0A4R6X7M7_9GAMM</name>
<dbReference type="NCBIfam" id="TIGR01549">
    <property type="entry name" value="HAD-SF-IA-v1"/>
    <property type="match status" value="1"/>
</dbReference>
<dbReference type="Gene3D" id="3.40.50.1000">
    <property type="entry name" value="HAD superfamily/HAD-like"/>
    <property type="match status" value="1"/>
</dbReference>
<dbReference type="InterPro" id="IPR023198">
    <property type="entry name" value="PGP-like_dom2"/>
</dbReference>
<dbReference type="NCBIfam" id="TIGR02254">
    <property type="entry name" value="YjjG_YfnB"/>
    <property type="match status" value="1"/>
</dbReference>
<dbReference type="PRINTS" id="PR00413">
    <property type="entry name" value="HADHALOGNASE"/>
</dbReference>
<sequence length="230" mass="26819">MNHLYDFYIFDADHTLFEFDAFEGLKHMFANFDVQFDLEDYEFYQQTNKPLWVQYQNGEISADTLQTVRFSHWGKKLNIQPKELNESFLDSMAEICEPLPNAKLLLETLKAKRKSLSILTNGFTALQQRRLNKTGLTDVFDHVIISEQVGFAKPDERVFRHTLDKLNINQDQRNRVLMIGDTFASDIVGGQRAGIQTCWLNHHNEQLTDEQIKPTYEVKSLKDLMALLEL</sequence>
<dbReference type="Proteomes" id="UP000295729">
    <property type="component" value="Unassembled WGS sequence"/>
</dbReference>
<dbReference type="PANTHER" id="PTHR47478">
    <property type="match status" value="1"/>
</dbReference>
<dbReference type="EMBL" id="SNZA01000001">
    <property type="protein sequence ID" value="TDR15072.1"/>
    <property type="molecule type" value="Genomic_DNA"/>
</dbReference>
<organism evidence="1 2">
    <name type="scientific">Marinomonas communis</name>
    <dbReference type="NCBI Taxonomy" id="28254"/>
    <lineage>
        <taxon>Bacteria</taxon>
        <taxon>Pseudomonadati</taxon>
        <taxon>Pseudomonadota</taxon>
        <taxon>Gammaproteobacteria</taxon>
        <taxon>Oceanospirillales</taxon>
        <taxon>Oceanospirillaceae</taxon>
        <taxon>Marinomonas</taxon>
    </lineage>
</organism>
<dbReference type="InterPro" id="IPR011951">
    <property type="entry name" value="HAD-SF_hydro_IA_YjjG/PynA"/>
</dbReference>
<dbReference type="AlphaFoldDB" id="A0A4R6X7M7"/>
<dbReference type="InterPro" id="IPR036412">
    <property type="entry name" value="HAD-like_sf"/>
</dbReference>
<dbReference type="SFLD" id="SFLDS00003">
    <property type="entry name" value="Haloacid_Dehalogenase"/>
    <property type="match status" value="1"/>
</dbReference>
<dbReference type="InterPro" id="IPR052550">
    <property type="entry name" value="Pyrimidine_5'-ntase_YjjG"/>
</dbReference>
<dbReference type="Pfam" id="PF13419">
    <property type="entry name" value="HAD_2"/>
    <property type="match status" value="1"/>
</dbReference>
<dbReference type="PANTHER" id="PTHR47478:SF1">
    <property type="entry name" value="PYRIMIDINE 5'-NUCLEOTIDASE YJJG"/>
    <property type="match status" value="1"/>
</dbReference>
<accession>A0A4R6X7M7</accession>
<gene>
    <name evidence="1" type="ORF">C8D85_0426</name>
</gene>
<comment type="caution">
    <text evidence="1">The sequence shown here is derived from an EMBL/GenBank/DDBJ whole genome shotgun (WGS) entry which is preliminary data.</text>
</comment>
<protein>
    <submittedName>
        <fullName evidence="1">Putative hydrolase of the HAD superfamily/5'-nucleotidase</fullName>
    </submittedName>
</protein>
<reference evidence="1 2" key="1">
    <citation type="submission" date="2019-03" db="EMBL/GenBank/DDBJ databases">
        <title>Genomic Encyclopedia of Type Strains, Phase IV (KMG-IV): sequencing the most valuable type-strain genomes for metagenomic binning, comparative biology and taxonomic classification.</title>
        <authorList>
            <person name="Goeker M."/>
        </authorList>
    </citation>
    <scope>NUCLEOTIDE SEQUENCE [LARGE SCALE GENOMIC DNA]</scope>
    <source>
        <strain evidence="1 2">DSM 5604</strain>
    </source>
</reference>